<organism evidence="2 3">
    <name type="scientific">Palaeococcus pacificus DY20341</name>
    <dbReference type="NCBI Taxonomy" id="1343739"/>
    <lineage>
        <taxon>Archaea</taxon>
        <taxon>Methanobacteriati</taxon>
        <taxon>Methanobacteriota</taxon>
        <taxon>Thermococci</taxon>
        <taxon>Thermococcales</taxon>
        <taxon>Thermococcaceae</taxon>
        <taxon>Palaeococcus</taxon>
    </lineage>
</organism>
<dbReference type="PANTHER" id="PTHR40112">
    <property type="entry name" value="H2HPP ISOMERASE"/>
    <property type="match status" value="1"/>
</dbReference>
<dbReference type="InterPro" id="IPR014710">
    <property type="entry name" value="RmlC-like_jellyroll"/>
</dbReference>
<proteinExistence type="predicted"/>
<reference evidence="2 3" key="2">
    <citation type="journal article" date="2015" name="Genome Announc.">
        <title>Complete Genome Sequence of Hyperthermophilic Piezophilic Archaeon Palaeococcus pacificus DY20341T, Isolated from Deep-Sea Hydrothermal Sediments.</title>
        <authorList>
            <person name="Zeng X."/>
            <person name="Jebbar M."/>
            <person name="Shao Z."/>
        </authorList>
    </citation>
    <scope>NUCLEOTIDE SEQUENCE [LARGE SCALE GENOMIC DNA]</scope>
    <source>
        <strain evidence="2 3">DY20341</strain>
    </source>
</reference>
<dbReference type="SUPFAM" id="SSF51182">
    <property type="entry name" value="RmlC-like cupins"/>
    <property type="match status" value="1"/>
</dbReference>
<dbReference type="Proteomes" id="UP000027981">
    <property type="component" value="Chromosome"/>
</dbReference>
<reference evidence="3" key="1">
    <citation type="submission" date="2013-06" db="EMBL/GenBank/DDBJ databases">
        <title>Complete Genome Sequence of Hyperthermophilic Palaeococcus pacificus DY20341T, Isolated from a Deep-Sea Hydrothermal Sediments.</title>
        <authorList>
            <person name="Zeng X."/>
            <person name="Shao Z."/>
        </authorList>
    </citation>
    <scope>NUCLEOTIDE SEQUENCE [LARGE SCALE GENOMIC DNA]</scope>
    <source>
        <strain evidence="3">DY20341</strain>
    </source>
</reference>
<feature type="domain" description="Cupin type-2" evidence="1">
    <location>
        <begin position="154"/>
        <end position="213"/>
    </location>
</feature>
<evidence type="ECO:0000259" key="1">
    <source>
        <dbReference type="Pfam" id="PF07883"/>
    </source>
</evidence>
<dbReference type="EMBL" id="CP006019">
    <property type="protein sequence ID" value="AIF68490.1"/>
    <property type="molecule type" value="Genomic_DNA"/>
</dbReference>
<dbReference type="HOGENOM" id="CLU_1217623_0_0_2"/>
<dbReference type="AlphaFoldDB" id="A0A075LP65"/>
<accession>A0A075LP65</accession>
<dbReference type="CDD" id="cd02238">
    <property type="entry name" value="cupin_KdgF"/>
    <property type="match status" value="1"/>
</dbReference>
<dbReference type="InterPro" id="IPR052535">
    <property type="entry name" value="Bacilysin_H2HPP_isomerase"/>
</dbReference>
<dbReference type="KEGG" id="ppac:PAP_00215"/>
<sequence>MPKESFFPDIITNLPKADIPIEGLHAYLFQGENQQILFMSFEKDVEIPEHSHEAQWGVILDGEIELTIDGRKYIFKKGDTYFIPKGVKHSAKIKKGYKDITLFNQKDRYKAKGTTQPRALYGKIVKKQDAKKREFKGVLFDVLAVGEKSMITKMHYKAGDHVPFHSHPNEQSGYVVSGRIRLRFGEYDEILEAGDSYSIPVGMEHSVDALEDSVVIDFFVPPREDYL</sequence>
<dbReference type="eggNOG" id="arCOG02999">
    <property type="taxonomic scope" value="Archaea"/>
</dbReference>
<evidence type="ECO:0000313" key="3">
    <source>
        <dbReference type="Proteomes" id="UP000027981"/>
    </source>
</evidence>
<dbReference type="InterPro" id="IPR013096">
    <property type="entry name" value="Cupin_2"/>
</dbReference>
<feature type="domain" description="Cupin type-2" evidence="1">
    <location>
        <begin position="39"/>
        <end position="91"/>
    </location>
</feature>
<protein>
    <recommendedName>
        <fullName evidence="1">Cupin type-2 domain-containing protein</fullName>
    </recommendedName>
</protein>
<dbReference type="STRING" id="1343739.PAP_00215"/>
<gene>
    <name evidence="2" type="ORF">PAP_00215</name>
</gene>
<name>A0A075LP65_9EURY</name>
<dbReference type="GeneID" id="62368413"/>
<dbReference type="PANTHER" id="PTHR40112:SF1">
    <property type="entry name" value="H2HPP ISOMERASE"/>
    <property type="match status" value="1"/>
</dbReference>
<keyword evidence="3" id="KW-1185">Reference proteome</keyword>
<dbReference type="Gene3D" id="2.60.120.10">
    <property type="entry name" value="Jelly Rolls"/>
    <property type="match status" value="2"/>
</dbReference>
<evidence type="ECO:0000313" key="2">
    <source>
        <dbReference type="EMBL" id="AIF68490.1"/>
    </source>
</evidence>
<dbReference type="RefSeq" id="WP_201769538.1">
    <property type="nucleotide sequence ID" value="NZ_CP006019.1"/>
</dbReference>
<dbReference type="InterPro" id="IPR011051">
    <property type="entry name" value="RmlC_Cupin_sf"/>
</dbReference>
<dbReference type="Pfam" id="PF07883">
    <property type="entry name" value="Cupin_2"/>
    <property type="match status" value="2"/>
</dbReference>
<dbReference type="OrthoDB" id="114121at2157"/>